<keyword evidence="1" id="KW-0472">Membrane</keyword>
<dbReference type="EMBL" id="JTCM02000001">
    <property type="protein sequence ID" value="NEU71011.1"/>
    <property type="molecule type" value="Genomic_DNA"/>
</dbReference>
<reference evidence="2 3" key="1">
    <citation type="journal article" date="2015" name="Genome Announc.">
        <title>Draft Genome Sequence of Cyanobacterium Hassallia byssoidea Strain VB512170, Isolated from Monuments in India.</title>
        <authorList>
            <person name="Singh D."/>
            <person name="Chandrababunaidu M.M."/>
            <person name="Panda A."/>
            <person name="Sen D."/>
            <person name="Bhattacharyya S."/>
            <person name="Adhikary S.P."/>
            <person name="Tripathy S."/>
        </authorList>
    </citation>
    <scope>NUCLEOTIDE SEQUENCE [LARGE SCALE GENOMIC DNA]</scope>
    <source>
        <strain evidence="2 3">VB512170</strain>
    </source>
</reference>
<feature type="transmembrane region" description="Helical" evidence="1">
    <location>
        <begin position="6"/>
        <end position="26"/>
    </location>
</feature>
<dbReference type="Proteomes" id="UP000031549">
    <property type="component" value="Unassembled WGS sequence"/>
</dbReference>
<keyword evidence="3" id="KW-1185">Reference proteome</keyword>
<name>A0A846H343_9CYAN</name>
<organism evidence="2 3">
    <name type="scientific">Hassallia byssoidea VB512170</name>
    <dbReference type="NCBI Taxonomy" id="1304833"/>
    <lineage>
        <taxon>Bacteria</taxon>
        <taxon>Bacillati</taxon>
        <taxon>Cyanobacteriota</taxon>
        <taxon>Cyanophyceae</taxon>
        <taxon>Nostocales</taxon>
        <taxon>Tolypothrichaceae</taxon>
        <taxon>Hassallia</taxon>
    </lineage>
</organism>
<keyword evidence="1" id="KW-1133">Transmembrane helix</keyword>
<evidence type="ECO:0000313" key="2">
    <source>
        <dbReference type="EMBL" id="NEU71011.1"/>
    </source>
</evidence>
<protein>
    <submittedName>
        <fullName evidence="2">Uncharacterized protein</fullName>
    </submittedName>
</protein>
<keyword evidence="1" id="KW-0812">Transmembrane</keyword>
<evidence type="ECO:0000313" key="3">
    <source>
        <dbReference type="Proteomes" id="UP000031549"/>
    </source>
</evidence>
<sequence length="131" mass="14249">MKIKATGNSAAATISVIGLILLYEWLIYINSVYQKGWATGVGTRGLGDWGDKGTRETRRTRGGHFCAGVEELRTCPWTRGASALRGFPALKHLAWTRKNLSDSQCPMTAGASSRETRPTHCLPNALCPMPT</sequence>
<accession>A0A846H343</accession>
<proteinExistence type="predicted"/>
<dbReference type="AlphaFoldDB" id="A0A846H343"/>
<dbReference type="RefSeq" id="WP_163518461.1">
    <property type="nucleotide sequence ID" value="NZ_JTCM02000001.1"/>
</dbReference>
<comment type="caution">
    <text evidence="2">The sequence shown here is derived from an EMBL/GenBank/DDBJ whole genome shotgun (WGS) entry which is preliminary data.</text>
</comment>
<evidence type="ECO:0000256" key="1">
    <source>
        <dbReference type="SAM" id="Phobius"/>
    </source>
</evidence>
<gene>
    <name evidence="2" type="ORF">PI95_000070</name>
</gene>